<evidence type="ECO:0000256" key="3">
    <source>
        <dbReference type="ARBA" id="ARBA00022598"/>
    </source>
</evidence>
<evidence type="ECO:0000259" key="9">
    <source>
        <dbReference type="Pfam" id="PF16177"/>
    </source>
</evidence>
<feature type="domain" description="AMP-binding enzyme C-terminal" evidence="8">
    <location>
        <begin position="532"/>
        <end position="610"/>
    </location>
</feature>
<dbReference type="SUPFAM" id="SSF56801">
    <property type="entry name" value="Acetyl-CoA synthetase-like"/>
    <property type="match status" value="1"/>
</dbReference>
<gene>
    <name evidence="10" type="ORF">N781_03100</name>
</gene>
<dbReference type="EMBL" id="AVPE01000008">
    <property type="protein sequence ID" value="KGX92019.1"/>
    <property type="molecule type" value="Genomic_DNA"/>
</dbReference>
<sequence length="645" mass="73155">MVDAVWIPTEEEMKTTRLFQWMEKLGFTDYDSFHKQTITDISQFWSQAEQELGIQWFTPYQSALSLRDGAPFPHWFEGGTLNVCYNAVDRWALRADTTHLTALQWEDENGSIRTYTFAELLDEVQRVANGLTELGVQERDVVMLYMPMIPETVISMLALSRIGAIYCPAFSGYKKEALIPRLQSSKARFIITVDASRRRGKIVPMKPTTDEACAYSPTVEKTIVVTHTHTPVQWNKDRDIDWNTLRNYESDYKCVECTSDHPFMLIYTSGTTGNPKGTVHTHAGFPIKAAFDAGICMDVCQHDTFFWYTDMGWMMGPFLVYGGLLNGASILLYEGTPDYPRRDQLWSLAARHRVTHLGLSPTLIRSMMQYGEEWTEAYCFDHLKAIGSTGEPWNREPWMWLFQQIGKSRTPIVNYSGGTEISGGILGNVLIKPISPVTFNAALPGMDVSILNEDGASIEGVVGELVLQKPWVGMTNSFYKDDKRYLDTYWSRFEDTWVHGDWAIVDEEGYYTITGRSDDTLSVAGKRIGPAEIESIFMKLDYVKEAAVIGVPHAVKGETPVLFLVLATGYSHNDEWTKELYEYAELSLGKAISPSTIHFVQDLPKTRNAKVMRRMVKAAYLNDVPEDLSALENPETLREIQQFTS</sequence>
<dbReference type="InterPro" id="IPR042099">
    <property type="entry name" value="ANL_N_sf"/>
</dbReference>
<keyword evidence="6" id="KW-0007">Acetylation</keyword>
<feature type="domain" description="AMP-dependent synthetase/ligase" evidence="7">
    <location>
        <begin position="99"/>
        <end position="473"/>
    </location>
</feature>
<feature type="domain" description="Acetyl-coenzyme A synthetase N-terminal" evidence="9">
    <location>
        <begin position="30"/>
        <end position="87"/>
    </location>
</feature>
<evidence type="ECO:0000313" key="10">
    <source>
        <dbReference type="EMBL" id="KGX92019.1"/>
    </source>
</evidence>
<dbReference type="EC" id="6.2.1.1" evidence="2"/>
<evidence type="ECO:0000256" key="5">
    <source>
        <dbReference type="ARBA" id="ARBA00022840"/>
    </source>
</evidence>
<dbReference type="PROSITE" id="PS00455">
    <property type="entry name" value="AMP_BINDING"/>
    <property type="match status" value="1"/>
</dbReference>
<dbReference type="InterPro" id="IPR032387">
    <property type="entry name" value="ACAS_N"/>
</dbReference>
<dbReference type="AlphaFoldDB" id="A0A0A5GJ72"/>
<evidence type="ECO:0000259" key="8">
    <source>
        <dbReference type="Pfam" id="PF13193"/>
    </source>
</evidence>
<dbReference type="Gene3D" id="3.40.50.12780">
    <property type="entry name" value="N-terminal domain of ligase-like"/>
    <property type="match status" value="1"/>
</dbReference>
<dbReference type="Gene3D" id="3.30.300.30">
    <property type="match status" value="1"/>
</dbReference>
<evidence type="ECO:0000256" key="4">
    <source>
        <dbReference type="ARBA" id="ARBA00022741"/>
    </source>
</evidence>
<dbReference type="InterPro" id="IPR000873">
    <property type="entry name" value="AMP-dep_synth/lig_dom"/>
</dbReference>
<protein>
    <recommendedName>
        <fullName evidence="2">acetate--CoA ligase</fullName>
        <ecNumber evidence="2">6.2.1.1</ecNumber>
    </recommendedName>
</protein>
<dbReference type="InterPro" id="IPR020845">
    <property type="entry name" value="AMP-binding_CS"/>
</dbReference>
<dbReference type="OrthoDB" id="9778383at2"/>
<dbReference type="PANTHER" id="PTHR24095:SF14">
    <property type="entry name" value="ACETYL-COENZYME A SYNTHETASE 1"/>
    <property type="match status" value="1"/>
</dbReference>
<dbReference type="STRING" id="1385510.GCA_000425205_00518"/>
<keyword evidence="5" id="KW-0067">ATP-binding</keyword>
<evidence type="ECO:0000259" key="7">
    <source>
        <dbReference type="Pfam" id="PF00501"/>
    </source>
</evidence>
<evidence type="ECO:0000313" key="11">
    <source>
        <dbReference type="Proteomes" id="UP000030528"/>
    </source>
</evidence>
<dbReference type="Pfam" id="PF00501">
    <property type="entry name" value="AMP-binding"/>
    <property type="match status" value="1"/>
</dbReference>
<keyword evidence="3" id="KW-0436">Ligase</keyword>
<dbReference type="eggNOG" id="COG0365">
    <property type="taxonomic scope" value="Bacteria"/>
</dbReference>
<dbReference type="Pfam" id="PF16177">
    <property type="entry name" value="ACAS_N"/>
    <property type="match status" value="1"/>
</dbReference>
<reference evidence="10 11" key="1">
    <citation type="submission" date="2013-08" db="EMBL/GenBank/DDBJ databases">
        <authorList>
            <person name="Huang J."/>
            <person name="Wang G."/>
        </authorList>
    </citation>
    <scope>NUCLEOTIDE SEQUENCE [LARGE SCALE GENOMIC DNA]</scope>
    <source>
        <strain evidence="10 11">JSM 076056</strain>
    </source>
</reference>
<dbReference type="PANTHER" id="PTHR24095">
    <property type="entry name" value="ACETYL-COENZYME A SYNTHETASE"/>
    <property type="match status" value="1"/>
</dbReference>
<comment type="similarity">
    <text evidence="1">Belongs to the ATP-dependent AMP-binding enzyme family.</text>
</comment>
<dbReference type="Proteomes" id="UP000030528">
    <property type="component" value="Unassembled WGS sequence"/>
</dbReference>
<evidence type="ECO:0000256" key="1">
    <source>
        <dbReference type="ARBA" id="ARBA00006432"/>
    </source>
</evidence>
<dbReference type="InterPro" id="IPR025110">
    <property type="entry name" value="AMP-bd_C"/>
</dbReference>
<keyword evidence="4" id="KW-0547">Nucleotide-binding</keyword>
<keyword evidence="11" id="KW-1185">Reference proteome</keyword>
<dbReference type="Pfam" id="PF13193">
    <property type="entry name" value="AMP-binding_C"/>
    <property type="match status" value="1"/>
</dbReference>
<dbReference type="GO" id="GO:0003987">
    <property type="term" value="F:acetate-CoA ligase activity"/>
    <property type="evidence" value="ECO:0007669"/>
    <property type="project" value="UniProtKB-EC"/>
</dbReference>
<proteinExistence type="inferred from homology"/>
<dbReference type="InterPro" id="IPR045851">
    <property type="entry name" value="AMP-bd_C_sf"/>
</dbReference>
<name>A0A0A5GJ72_9BACI</name>
<evidence type="ECO:0000256" key="2">
    <source>
        <dbReference type="ARBA" id="ARBA00013275"/>
    </source>
</evidence>
<organism evidence="10 11">
    <name type="scientific">Pontibacillus halophilus JSM 076056 = DSM 19796</name>
    <dbReference type="NCBI Taxonomy" id="1385510"/>
    <lineage>
        <taxon>Bacteria</taxon>
        <taxon>Bacillati</taxon>
        <taxon>Bacillota</taxon>
        <taxon>Bacilli</taxon>
        <taxon>Bacillales</taxon>
        <taxon>Bacillaceae</taxon>
        <taxon>Pontibacillus</taxon>
    </lineage>
</organism>
<accession>A0A0A5GJ72</accession>
<evidence type="ECO:0000256" key="6">
    <source>
        <dbReference type="ARBA" id="ARBA00022990"/>
    </source>
</evidence>
<dbReference type="GO" id="GO:0005524">
    <property type="term" value="F:ATP binding"/>
    <property type="evidence" value="ECO:0007669"/>
    <property type="project" value="UniProtKB-KW"/>
</dbReference>
<dbReference type="GO" id="GO:0006085">
    <property type="term" value="P:acetyl-CoA biosynthetic process"/>
    <property type="evidence" value="ECO:0007669"/>
    <property type="project" value="TreeGrafter"/>
</dbReference>
<comment type="caution">
    <text evidence="10">The sequence shown here is derived from an EMBL/GenBank/DDBJ whole genome shotgun (WGS) entry which is preliminary data.</text>
</comment>
<dbReference type="RefSeq" id="WP_026799306.1">
    <property type="nucleotide sequence ID" value="NZ_AULI01000002.1"/>
</dbReference>